<keyword evidence="2" id="KW-1185">Reference proteome</keyword>
<gene>
    <name evidence="1" type="ORF">GSI_04249</name>
</gene>
<dbReference type="EMBL" id="AYKW01000007">
    <property type="protein sequence ID" value="PIL33626.1"/>
    <property type="molecule type" value="Genomic_DNA"/>
</dbReference>
<evidence type="ECO:0000313" key="1">
    <source>
        <dbReference type="EMBL" id="PIL33626.1"/>
    </source>
</evidence>
<name>A0A2G8SIN7_9APHY</name>
<proteinExistence type="predicted"/>
<accession>A0A2G8SIN7</accession>
<organism evidence="1 2">
    <name type="scientific">Ganoderma sinense ZZ0214-1</name>
    <dbReference type="NCBI Taxonomy" id="1077348"/>
    <lineage>
        <taxon>Eukaryota</taxon>
        <taxon>Fungi</taxon>
        <taxon>Dikarya</taxon>
        <taxon>Basidiomycota</taxon>
        <taxon>Agaricomycotina</taxon>
        <taxon>Agaricomycetes</taxon>
        <taxon>Polyporales</taxon>
        <taxon>Polyporaceae</taxon>
        <taxon>Ganoderma</taxon>
    </lineage>
</organism>
<evidence type="ECO:0000313" key="2">
    <source>
        <dbReference type="Proteomes" id="UP000230002"/>
    </source>
</evidence>
<dbReference type="AlphaFoldDB" id="A0A2G8SIN7"/>
<protein>
    <submittedName>
        <fullName evidence="1">Uncharacterized protein</fullName>
    </submittedName>
</protein>
<reference evidence="1 2" key="1">
    <citation type="journal article" date="2015" name="Sci. Rep.">
        <title>Chromosome-level genome map provides insights into diverse defense mechanisms in the medicinal fungus Ganoderma sinense.</title>
        <authorList>
            <person name="Zhu Y."/>
            <person name="Xu J."/>
            <person name="Sun C."/>
            <person name="Zhou S."/>
            <person name="Xu H."/>
            <person name="Nelson D.R."/>
            <person name="Qian J."/>
            <person name="Song J."/>
            <person name="Luo H."/>
            <person name="Xiang L."/>
            <person name="Li Y."/>
            <person name="Xu Z."/>
            <person name="Ji A."/>
            <person name="Wang L."/>
            <person name="Lu S."/>
            <person name="Hayward A."/>
            <person name="Sun W."/>
            <person name="Li X."/>
            <person name="Schwartz D.C."/>
            <person name="Wang Y."/>
            <person name="Chen S."/>
        </authorList>
    </citation>
    <scope>NUCLEOTIDE SEQUENCE [LARGE SCALE GENOMIC DNA]</scope>
    <source>
        <strain evidence="1 2">ZZ0214-1</strain>
    </source>
</reference>
<sequence length="127" mass="14348">MMLARTLTTLSHFVASLSPSEMENRQAVFYAAGDAELDWKVITGLQKRNLNRRRFSYRSFPIIDSAAQGDSGESVPSAPLDIDYSYVAGDFVPINTLVSNARPPVYRKLRHCWTARLDTLVLLEKRN</sequence>
<comment type="caution">
    <text evidence="1">The sequence shown here is derived from an EMBL/GenBank/DDBJ whole genome shotgun (WGS) entry which is preliminary data.</text>
</comment>
<dbReference type="Proteomes" id="UP000230002">
    <property type="component" value="Unassembled WGS sequence"/>
</dbReference>